<reference evidence="2 3" key="1">
    <citation type="journal article" date="2023" name="J. Hered.">
        <title>Chromosome-level genome of the wood stork (Mycteria americana) provides insight into avian chromosome evolution.</title>
        <authorList>
            <person name="Flamio R. Jr."/>
            <person name="Ramstad K.M."/>
        </authorList>
    </citation>
    <scope>NUCLEOTIDE SEQUENCE [LARGE SCALE GENOMIC DNA]</scope>
    <source>
        <strain evidence="2">JAX WOST 10</strain>
    </source>
</reference>
<sequence length="316" mass="35728">MVKQVVLSQPLERTMLGQISTLQPVENPMLERMDVPCAGTDPLCICTLALKALRKAKAQPKLSLARDVKSKKKGFYKFIRDKRNTKENVSPLVNEAQDLVTQDLEKAGGKKEDPGNYRPVSLISIPEKVMKQLILKTISRHMNNKKVIRSSQHGFTKGKSCLTNLDLYDETTCLVNKGRARHIVCLDFSKTFNTVSHTILIKMLMKHGLDEQTESILGPDLFNIFIKDPDDGAEYTLRKFADDTKLGGEADMPGGCAAIQRDLNRLEKWADGNLMKFNKEKFKVLQLERNKPRHQYMLGADQWLLTVPHGSFLCTL</sequence>
<feature type="domain" description="Reverse transcriptase" evidence="1">
    <location>
        <begin position="110"/>
        <end position="285"/>
    </location>
</feature>
<dbReference type="SUPFAM" id="SSF56672">
    <property type="entry name" value="DNA/RNA polymerases"/>
    <property type="match status" value="1"/>
</dbReference>
<dbReference type="EMBL" id="JAUNZN010000001">
    <property type="protein sequence ID" value="KAK4830517.1"/>
    <property type="molecule type" value="Genomic_DNA"/>
</dbReference>
<protein>
    <recommendedName>
        <fullName evidence="1">Reverse transcriptase domain-containing protein</fullName>
    </recommendedName>
</protein>
<dbReference type="CDD" id="cd01650">
    <property type="entry name" value="RT_nLTR_like"/>
    <property type="match status" value="1"/>
</dbReference>
<dbReference type="AlphaFoldDB" id="A0AAN7NRX5"/>
<accession>A0AAN7NRX5</accession>
<dbReference type="InterPro" id="IPR000477">
    <property type="entry name" value="RT_dom"/>
</dbReference>
<keyword evidence="3" id="KW-1185">Reference proteome</keyword>
<evidence type="ECO:0000313" key="3">
    <source>
        <dbReference type="Proteomes" id="UP001333110"/>
    </source>
</evidence>
<comment type="caution">
    <text evidence="2">The sequence shown here is derived from an EMBL/GenBank/DDBJ whole genome shotgun (WGS) entry which is preliminary data.</text>
</comment>
<evidence type="ECO:0000259" key="1">
    <source>
        <dbReference type="Pfam" id="PF00078"/>
    </source>
</evidence>
<name>A0AAN7NRX5_MYCAM</name>
<dbReference type="PANTHER" id="PTHR33332">
    <property type="entry name" value="REVERSE TRANSCRIPTASE DOMAIN-CONTAINING PROTEIN"/>
    <property type="match status" value="1"/>
</dbReference>
<organism evidence="2 3">
    <name type="scientific">Mycteria americana</name>
    <name type="common">Wood stork</name>
    <dbReference type="NCBI Taxonomy" id="33587"/>
    <lineage>
        <taxon>Eukaryota</taxon>
        <taxon>Metazoa</taxon>
        <taxon>Chordata</taxon>
        <taxon>Craniata</taxon>
        <taxon>Vertebrata</taxon>
        <taxon>Euteleostomi</taxon>
        <taxon>Archelosauria</taxon>
        <taxon>Archosauria</taxon>
        <taxon>Dinosauria</taxon>
        <taxon>Saurischia</taxon>
        <taxon>Theropoda</taxon>
        <taxon>Coelurosauria</taxon>
        <taxon>Aves</taxon>
        <taxon>Neognathae</taxon>
        <taxon>Neoaves</taxon>
        <taxon>Aequornithes</taxon>
        <taxon>Ciconiiformes</taxon>
        <taxon>Ciconiidae</taxon>
        <taxon>Mycteria</taxon>
    </lineage>
</organism>
<dbReference type="InterPro" id="IPR043502">
    <property type="entry name" value="DNA/RNA_pol_sf"/>
</dbReference>
<gene>
    <name evidence="2" type="ORF">QYF61_011459</name>
</gene>
<evidence type="ECO:0000313" key="2">
    <source>
        <dbReference type="EMBL" id="KAK4830517.1"/>
    </source>
</evidence>
<dbReference type="Proteomes" id="UP001333110">
    <property type="component" value="Unassembled WGS sequence"/>
</dbReference>
<dbReference type="Pfam" id="PF00078">
    <property type="entry name" value="RVT_1"/>
    <property type="match status" value="1"/>
</dbReference>
<proteinExistence type="predicted"/>